<evidence type="ECO:0000256" key="2">
    <source>
        <dbReference type="ARBA" id="ARBA00022475"/>
    </source>
</evidence>
<evidence type="ECO:0000313" key="8">
    <source>
        <dbReference type="EMBL" id="CAB4595812.1"/>
    </source>
</evidence>
<keyword evidence="3 6" id="KW-0812">Transmembrane</keyword>
<dbReference type="GO" id="GO:0005886">
    <property type="term" value="C:plasma membrane"/>
    <property type="evidence" value="ECO:0007669"/>
    <property type="project" value="UniProtKB-SubCell"/>
</dbReference>
<accession>A0A6J6G3A4</accession>
<feature type="transmembrane region" description="Helical" evidence="6">
    <location>
        <begin position="727"/>
        <end position="749"/>
    </location>
</feature>
<evidence type="ECO:0000256" key="6">
    <source>
        <dbReference type="SAM" id="Phobius"/>
    </source>
</evidence>
<keyword evidence="4 6" id="KW-1133">Transmembrane helix</keyword>
<dbReference type="EMBL" id="CAEZSR010000270">
    <property type="protein sequence ID" value="CAB4595812.1"/>
    <property type="molecule type" value="Genomic_DNA"/>
</dbReference>
<name>A0A6J6G3A4_9ZZZZ</name>
<feature type="domain" description="Membrane transport protein MMPL" evidence="7">
    <location>
        <begin position="60"/>
        <end position="353"/>
    </location>
</feature>
<feature type="transmembrane region" description="Helical" evidence="6">
    <location>
        <begin position="591"/>
        <end position="612"/>
    </location>
</feature>
<feature type="transmembrane region" description="Helical" evidence="6">
    <location>
        <begin position="619"/>
        <end position="641"/>
    </location>
</feature>
<organism evidence="8">
    <name type="scientific">freshwater metagenome</name>
    <dbReference type="NCBI Taxonomy" id="449393"/>
    <lineage>
        <taxon>unclassified sequences</taxon>
        <taxon>metagenomes</taxon>
        <taxon>ecological metagenomes</taxon>
    </lineage>
</organism>
<evidence type="ECO:0000259" key="7">
    <source>
        <dbReference type="Pfam" id="PF03176"/>
    </source>
</evidence>
<dbReference type="InterPro" id="IPR004869">
    <property type="entry name" value="MMPL_dom"/>
</dbReference>
<feature type="transmembrane region" description="Helical" evidence="6">
    <location>
        <begin position="295"/>
        <end position="320"/>
    </location>
</feature>
<feature type="transmembrane region" description="Helical" evidence="6">
    <location>
        <begin position="432"/>
        <end position="456"/>
    </location>
</feature>
<feature type="transmembrane region" description="Helical" evidence="6">
    <location>
        <begin position="656"/>
        <end position="677"/>
    </location>
</feature>
<feature type="transmembrane region" description="Helical" evidence="6">
    <location>
        <begin position="26"/>
        <end position="46"/>
    </location>
</feature>
<dbReference type="Pfam" id="PF03176">
    <property type="entry name" value="MMPL"/>
    <property type="match status" value="2"/>
</dbReference>
<dbReference type="Gene3D" id="1.20.1640.10">
    <property type="entry name" value="Multidrug efflux transporter AcrB transmembrane domain"/>
    <property type="match status" value="2"/>
</dbReference>
<evidence type="ECO:0000256" key="1">
    <source>
        <dbReference type="ARBA" id="ARBA00004651"/>
    </source>
</evidence>
<evidence type="ECO:0000256" key="4">
    <source>
        <dbReference type="ARBA" id="ARBA00022989"/>
    </source>
</evidence>
<feature type="transmembrane region" description="Helical" evidence="6">
    <location>
        <begin position="326"/>
        <end position="349"/>
    </location>
</feature>
<evidence type="ECO:0000256" key="3">
    <source>
        <dbReference type="ARBA" id="ARBA00022692"/>
    </source>
</evidence>
<gene>
    <name evidence="8" type="ORF">UFOPK1493_04000</name>
</gene>
<reference evidence="8" key="1">
    <citation type="submission" date="2020-05" db="EMBL/GenBank/DDBJ databases">
        <authorList>
            <person name="Chiriac C."/>
            <person name="Salcher M."/>
            <person name="Ghai R."/>
            <person name="Kavagutti S V."/>
        </authorList>
    </citation>
    <scope>NUCLEOTIDE SEQUENCE</scope>
</reference>
<dbReference type="AlphaFoldDB" id="A0A6J6G3A4"/>
<sequence length="809" mass="83799">MASTAATTRTTSPLGRVAGWCFDHRIAAVVLWLVALVAIFGAAGAVGSRFSADAQVPGSGSAAGFDVLAEHFPELGTGGQTGTIVFRADRGVDDPEVRAAMEDLFATVDAGFPDDDGEPQHPGATVVSPYSERGQGQIARDGPLAGRVAYAQVNLSAEVDDTESGLIGEAIAEHAPVIDGLEVVAGGQYLAMIEPPKTELLGLAFAMVVLILAFGSVLAMGLPIAVALGGVAAGIGATVLLSNVATIPDDATVLGIMIGLGVGIDYALFIVSRYREGLHEGRSARESTVIAMESAGRAVIFAGTTVMISMLGLLLVGVAAVGGMGIGVSVTVLATVFTSTTLLPALLGFARERVELTRWRGLVAAAFTAVALFGLGIGFAPVAAAGAALALLTLLVSTAVRPLRRAVPRRATKPVEATLAHRWSRTIQRNPVRWLTGASLVLIVLAAPVLGLRLGWADEGNFPEGTDTRRAYDLLAEGFGDGFNGPFLITVVGGSAGDADAVNALHAALVDTDGVAAVTAPMADDPARPSAYLMSLVATTAPQDDATAALVRHLRSDVIPAVTAGTGLDVQVTGGAAIAIDITDYLADRMLVFFAAVLALSFVLLLIVFRSLLVPLKAVLMNVLAIGAAYGIVVAVFQWGWAGGLVGVEGGPINPFIPMMLFAVVFGLSMDYEVLLLTRIREEYLRTGDANTSVADGLASTARVITAAAAIMVVVFASFTLEDLRELKIFGLGLAVAVLLDATLVRMVVVPATMELLGDRNWWIPAWLDRILPHLEIEPTRAAVPDDDPTASGLAPAVDRHLRPVVSEA</sequence>
<feature type="transmembrane region" description="Helical" evidence="6">
    <location>
        <begin position="253"/>
        <end position="274"/>
    </location>
</feature>
<evidence type="ECO:0000256" key="5">
    <source>
        <dbReference type="ARBA" id="ARBA00023136"/>
    </source>
</evidence>
<dbReference type="PANTHER" id="PTHR33406">
    <property type="entry name" value="MEMBRANE PROTEIN MJ1562-RELATED"/>
    <property type="match status" value="1"/>
</dbReference>
<proteinExistence type="predicted"/>
<dbReference type="InterPro" id="IPR050545">
    <property type="entry name" value="Mycobact_MmpL"/>
</dbReference>
<protein>
    <submittedName>
        <fullName evidence="8">Unannotated protein</fullName>
    </submittedName>
</protein>
<keyword evidence="5 6" id="KW-0472">Membrane</keyword>
<feature type="transmembrane region" description="Helical" evidence="6">
    <location>
        <begin position="200"/>
        <end position="233"/>
    </location>
</feature>
<feature type="transmembrane region" description="Helical" evidence="6">
    <location>
        <begin position="361"/>
        <end position="379"/>
    </location>
</feature>
<comment type="subcellular location">
    <subcellularLocation>
        <location evidence="1">Cell membrane</location>
        <topology evidence="1">Multi-pass membrane protein</topology>
    </subcellularLocation>
</comment>
<dbReference type="SUPFAM" id="SSF82866">
    <property type="entry name" value="Multidrug efflux transporter AcrB transmembrane domain"/>
    <property type="match status" value="2"/>
</dbReference>
<feature type="domain" description="Membrane transport protein MMPL" evidence="7">
    <location>
        <begin position="497"/>
        <end position="764"/>
    </location>
</feature>
<dbReference type="PANTHER" id="PTHR33406:SF11">
    <property type="entry name" value="MEMBRANE PROTEIN SCO6666-RELATED"/>
    <property type="match status" value="1"/>
</dbReference>
<keyword evidence="2" id="KW-1003">Cell membrane</keyword>
<feature type="transmembrane region" description="Helical" evidence="6">
    <location>
        <begin position="698"/>
        <end position="721"/>
    </location>
</feature>
<feature type="transmembrane region" description="Helical" evidence="6">
    <location>
        <begin position="385"/>
        <end position="403"/>
    </location>
</feature>